<sequence>MADSAASTTSIPDRLVTGKQCYFVKVMGKARNDASSVVSFEAVERMGEPYCITVEVTHPVELERANYLGKDATFSMQPRDGEPRVFSGCLTQFSNIKKTKDGHHYRFVIEPHVARLRLTRNSRVFRQKTAPEIIEAILRHHGFKAYQFVFKLRREYPRHRFRLQYQIDDWSYIRVLMEQEGLYGYTVAGEHGDELVFADDIDHYLVKPGIIVPYRENSGLSTGDVAVLSLQMHTRTVPQSFLVADYNPDTAPVRSKAEANVARQDTTTYGQSYVYGTGHGDQAQATWEAQLRHEAAIAWQIQYAGESTDPTLQPARVLRMDLALPDAPYGQLMVEVVHSGARDRDYRNTYKAIPSDRRFRLPLREDQWPKIAGSLTAWVTSPGQYKYAYLTKEGHYVVRLMLDFAEWNPGGECVPLRLAKPFAGKWQTGFHMPALDGDEAIIEFHNGNPNAPYIAGFHHNSQHPDPINSQNRWLSRNVIRTQSNNKLRMEDWEGQEGVKLSTDHSGKSQLNLGYLVDSKRQHRGSGLELRTDAQGAVRAGGGVLVSADKQERASGKHTDMTAALDQMAMTLALVQNLADAARLAHAEVADLKAENQWLKDSVGHLNQAVIALSAPHGIAAVTPDRVSVAAGKDMNLSTRGGFNLSAMKSIAVAAADTLSLFAHKLGIKLLAARGKVQIQAQSDAMELIADQNMQLTSANGTLTANAANGVVIQGGGSAYIKVHGDDIELGGNGNLILKLVEVQKSGPAAMTLPQPRFPQIDSHHDEKFILSDQLTGHPLAQRPYRIQLHNGQIVEGETNDKGETSLSKSDVAQGLTLTLPKRKEA</sequence>
<dbReference type="NCBIfam" id="TIGR03361">
    <property type="entry name" value="VI_Rhs_Vgr"/>
    <property type="match status" value="1"/>
</dbReference>
<organism evidence="4 5">
    <name type="scientific">Dyella flava</name>
    <dbReference type="NCBI Taxonomy" id="1920170"/>
    <lineage>
        <taxon>Bacteria</taxon>
        <taxon>Pseudomonadati</taxon>
        <taxon>Pseudomonadota</taxon>
        <taxon>Gammaproteobacteria</taxon>
        <taxon>Lysobacterales</taxon>
        <taxon>Rhodanobacteraceae</taxon>
        <taxon>Dyella</taxon>
    </lineage>
</organism>
<dbReference type="Pfam" id="PF05954">
    <property type="entry name" value="Phage_GPD"/>
    <property type="match status" value="1"/>
</dbReference>
<dbReference type="Gene3D" id="2.30.110.50">
    <property type="match status" value="1"/>
</dbReference>
<dbReference type="SUPFAM" id="SSF69255">
    <property type="entry name" value="gp5 N-terminal domain-like"/>
    <property type="match status" value="1"/>
</dbReference>
<dbReference type="NCBIfam" id="TIGR01646">
    <property type="entry name" value="vgr_GE"/>
    <property type="match status" value="1"/>
</dbReference>
<evidence type="ECO:0000313" key="5">
    <source>
        <dbReference type="Proteomes" id="UP001430149"/>
    </source>
</evidence>
<name>A0ABS2K1W8_9GAMM</name>
<dbReference type="InterPro" id="IPR006533">
    <property type="entry name" value="T6SS_Vgr_RhsGE"/>
</dbReference>
<gene>
    <name evidence="4" type="primary">vgrG</name>
    <name evidence="4" type="ORF">ISP19_07460</name>
</gene>
<feature type="domain" description="Putative type VI secretion system Rhs element associated Vgr" evidence="3">
    <location>
        <begin position="479"/>
        <end position="581"/>
    </location>
</feature>
<dbReference type="InterPro" id="IPR018769">
    <property type="entry name" value="VgrG2_DUF2345"/>
</dbReference>
<dbReference type="SUPFAM" id="SSF69279">
    <property type="entry name" value="Phage tail proteins"/>
    <property type="match status" value="2"/>
</dbReference>
<proteinExistence type="predicted"/>
<evidence type="ECO:0000256" key="1">
    <source>
        <dbReference type="SAM" id="MobiDB-lite"/>
    </source>
</evidence>
<evidence type="ECO:0000313" key="4">
    <source>
        <dbReference type="EMBL" id="MBM7125219.1"/>
    </source>
</evidence>
<protein>
    <submittedName>
        <fullName evidence="4">Type VI secretion system tip protein VgrG</fullName>
    </submittedName>
</protein>
<dbReference type="Pfam" id="PF10106">
    <property type="entry name" value="DUF2345"/>
    <property type="match status" value="1"/>
</dbReference>
<dbReference type="InterPro" id="IPR037026">
    <property type="entry name" value="Vgr_OB-fold_dom_sf"/>
</dbReference>
<dbReference type="InterPro" id="IPR017847">
    <property type="entry name" value="T6SS_RhsGE_Vgr_subset"/>
</dbReference>
<feature type="domain" description="DUF2345" evidence="2">
    <location>
        <begin position="600"/>
        <end position="748"/>
    </location>
</feature>
<evidence type="ECO:0000259" key="2">
    <source>
        <dbReference type="Pfam" id="PF10106"/>
    </source>
</evidence>
<dbReference type="Gene3D" id="3.55.50.10">
    <property type="entry name" value="Baseplate protein-like domains"/>
    <property type="match status" value="1"/>
</dbReference>
<dbReference type="Proteomes" id="UP001430149">
    <property type="component" value="Unassembled WGS sequence"/>
</dbReference>
<dbReference type="InterPro" id="IPR028244">
    <property type="entry name" value="T6SS_Rhs_Vgr_dom"/>
</dbReference>
<dbReference type="Pfam" id="PF13296">
    <property type="entry name" value="T6SS_Vgr"/>
    <property type="match status" value="1"/>
</dbReference>
<feature type="region of interest" description="Disordered" evidence="1">
    <location>
        <begin position="790"/>
        <end position="825"/>
    </location>
</feature>
<accession>A0ABS2K1W8</accession>
<dbReference type="RefSeq" id="WP_204680746.1">
    <property type="nucleotide sequence ID" value="NZ_BSNR01000010.1"/>
</dbReference>
<keyword evidence="5" id="KW-1185">Reference proteome</keyword>
<dbReference type="Gene3D" id="2.40.50.230">
    <property type="entry name" value="Gp5 N-terminal domain"/>
    <property type="match status" value="1"/>
</dbReference>
<comment type="caution">
    <text evidence="4">The sequence shown here is derived from an EMBL/GenBank/DDBJ whole genome shotgun (WGS) entry which is preliminary data.</text>
</comment>
<evidence type="ECO:0000259" key="3">
    <source>
        <dbReference type="Pfam" id="PF13296"/>
    </source>
</evidence>
<reference evidence="4" key="1">
    <citation type="submission" date="2020-10" db="EMBL/GenBank/DDBJ databases">
        <title>Phylogeny of dyella-like bacteria.</title>
        <authorList>
            <person name="Fu J."/>
        </authorList>
    </citation>
    <scope>NUCLEOTIDE SEQUENCE</scope>
    <source>
        <strain evidence="4">DHOC52</strain>
    </source>
</reference>
<dbReference type="EMBL" id="JADIKE010000032">
    <property type="protein sequence ID" value="MBM7125219.1"/>
    <property type="molecule type" value="Genomic_DNA"/>
</dbReference>
<dbReference type="Gene3D" id="4.10.220.110">
    <property type="match status" value="1"/>
</dbReference>